<protein>
    <submittedName>
        <fullName evidence="2">Uncharacterized protein</fullName>
    </submittedName>
</protein>
<dbReference type="Proteomes" id="UP000823775">
    <property type="component" value="Unassembled WGS sequence"/>
</dbReference>
<gene>
    <name evidence="2" type="ORF">HAX54_017510</name>
</gene>
<name>A0ABS8UNQ9_DATST</name>
<comment type="caution">
    <text evidence="2">The sequence shown here is derived from an EMBL/GenBank/DDBJ whole genome shotgun (WGS) entry which is preliminary data.</text>
</comment>
<organism evidence="2 3">
    <name type="scientific">Datura stramonium</name>
    <name type="common">Jimsonweed</name>
    <name type="synonym">Common thornapple</name>
    <dbReference type="NCBI Taxonomy" id="4076"/>
    <lineage>
        <taxon>Eukaryota</taxon>
        <taxon>Viridiplantae</taxon>
        <taxon>Streptophyta</taxon>
        <taxon>Embryophyta</taxon>
        <taxon>Tracheophyta</taxon>
        <taxon>Spermatophyta</taxon>
        <taxon>Magnoliopsida</taxon>
        <taxon>eudicotyledons</taxon>
        <taxon>Gunneridae</taxon>
        <taxon>Pentapetalae</taxon>
        <taxon>asterids</taxon>
        <taxon>lamiids</taxon>
        <taxon>Solanales</taxon>
        <taxon>Solanaceae</taxon>
        <taxon>Solanoideae</taxon>
        <taxon>Datureae</taxon>
        <taxon>Datura</taxon>
    </lineage>
</organism>
<evidence type="ECO:0000313" key="3">
    <source>
        <dbReference type="Proteomes" id="UP000823775"/>
    </source>
</evidence>
<evidence type="ECO:0000313" key="2">
    <source>
        <dbReference type="EMBL" id="MCD9559511.1"/>
    </source>
</evidence>
<reference evidence="2 3" key="1">
    <citation type="journal article" date="2021" name="BMC Genomics">
        <title>Datura genome reveals duplications of psychoactive alkaloid biosynthetic genes and high mutation rate following tissue culture.</title>
        <authorList>
            <person name="Rajewski A."/>
            <person name="Carter-House D."/>
            <person name="Stajich J."/>
            <person name="Litt A."/>
        </authorList>
    </citation>
    <scope>NUCLEOTIDE SEQUENCE [LARGE SCALE GENOMIC DNA]</scope>
    <source>
        <strain evidence="2">AR-01</strain>
    </source>
</reference>
<dbReference type="EMBL" id="JACEIK010002160">
    <property type="protein sequence ID" value="MCD9559511.1"/>
    <property type="molecule type" value="Genomic_DNA"/>
</dbReference>
<feature type="compositionally biased region" description="Basic and acidic residues" evidence="1">
    <location>
        <begin position="1"/>
        <end position="15"/>
    </location>
</feature>
<evidence type="ECO:0000256" key="1">
    <source>
        <dbReference type="SAM" id="MobiDB-lite"/>
    </source>
</evidence>
<keyword evidence="3" id="KW-1185">Reference proteome</keyword>
<feature type="non-terminal residue" evidence="2">
    <location>
        <position position="121"/>
    </location>
</feature>
<accession>A0ABS8UNQ9</accession>
<sequence length="121" mass="13416">MAPKGKEVIVDEKSQKRGRPSKTVASSSAPKAGPARRFGAKEVEPHGLTLFNTQKEENYVPENWIDEGRLALSSLLFGKTYVSWGLAISLMSRRGATSLWEEKVWVMLVCVVFLPGTHLTE</sequence>
<feature type="region of interest" description="Disordered" evidence="1">
    <location>
        <begin position="1"/>
        <end position="37"/>
    </location>
</feature>
<proteinExistence type="predicted"/>